<dbReference type="PROSITE" id="PS00463">
    <property type="entry name" value="ZN2_CY6_FUNGAL_1"/>
    <property type="match status" value="1"/>
</dbReference>
<protein>
    <recommendedName>
        <fullName evidence="5">Zn(2)-C6 fungal-type domain-containing protein</fullName>
    </recommendedName>
</protein>
<keyword evidence="3" id="KW-0804">Transcription</keyword>
<dbReference type="Pfam" id="PF00172">
    <property type="entry name" value="Zn_clus"/>
    <property type="match status" value="1"/>
</dbReference>
<keyword evidence="7" id="KW-1185">Reference proteome</keyword>
<dbReference type="Proteomes" id="UP001610335">
    <property type="component" value="Unassembled WGS sequence"/>
</dbReference>
<keyword evidence="1" id="KW-0805">Transcription regulation</keyword>
<evidence type="ECO:0000256" key="2">
    <source>
        <dbReference type="ARBA" id="ARBA00023125"/>
    </source>
</evidence>
<dbReference type="PROSITE" id="PS50048">
    <property type="entry name" value="ZN2_CY6_FUNGAL_2"/>
    <property type="match status" value="1"/>
</dbReference>
<dbReference type="Gene3D" id="4.10.240.10">
    <property type="entry name" value="Zn(2)-C6 fungal-type DNA-binding domain"/>
    <property type="match status" value="1"/>
</dbReference>
<sequence length="508" mass="58212">MVRHGRLSKGCQTCRKRKIKCDQLLPSCTQCRKGGWVCPQYGDSVERMFQYEDPNCFKKNRKEDCLKEKMLKRRGTVDFLSPAVTVRGNIVPPFNLTKEITQPVNDLAIDYFLSTHTFREDGALRGCFEYLLVSNDILTHKEVSSSLKATALTAYGNKFRHTEILHQARRYYGHALRLVNRALECQREAATNCTMISILLLNTFEALTSQSRSSMVYSDGHMRGVMMIMNLRGQSLMDTREGLQVFLHMCRCLITYCIMRPVRVPAEVIGLRAHAAKFLDRENPPWKMEEIMIKLAGFRADVSEGVLIGHSSIIERALQLDDELSALLDDMPIQWRYEEFASEEILRATPPPYYHIYPDLWVAYVWNYIRTCRLLLHKEIRDQLAESMATPQSSSTELMNLHEVSERTSDRMISDICASVAQYFRHSPKIVHNTDALPAYSENAFSTVPSIAGAYFLLWPLMTSGHITESSVYRDWITRHCRVIGQLTGIKRALAIADTLDNGEELFL</sequence>
<dbReference type="EMBL" id="JBFXLS010000105">
    <property type="protein sequence ID" value="KAL2816061.1"/>
    <property type="molecule type" value="Genomic_DNA"/>
</dbReference>
<dbReference type="CDD" id="cd00067">
    <property type="entry name" value="GAL4"/>
    <property type="match status" value="1"/>
</dbReference>
<organism evidence="6 7">
    <name type="scientific">Aspergillus cavernicola</name>
    <dbReference type="NCBI Taxonomy" id="176166"/>
    <lineage>
        <taxon>Eukaryota</taxon>
        <taxon>Fungi</taxon>
        <taxon>Dikarya</taxon>
        <taxon>Ascomycota</taxon>
        <taxon>Pezizomycotina</taxon>
        <taxon>Eurotiomycetes</taxon>
        <taxon>Eurotiomycetidae</taxon>
        <taxon>Eurotiales</taxon>
        <taxon>Aspergillaceae</taxon>
        <taxon>Aspergillus</taxon>
        <taxon>Aspergillus subgen. Nidulantes</taxon>
    </lineage>
</organism>
<proteinExistence type="predicted"/>
<keyword evidence="2" id="KW-0238">DNA-binding</keyword>
<feature type="domain" description="Zn(2)-C6 fungal-type" evidence="5">
    <location>
        <begin position="10"/>
        <end position="38"/>
    </location>
</feature>
<name>A0ABR4HKQ2_9EURO</name>
<evidence type="ECO:0000256" key="4">
    <source>
        <dbReference type="ARBA" id="ARBA00023242"/>
    </source>
</evidence>
<evidence type="ECO:0000256" key="3">
    <source>
        <dbReference type="ARBA" id="ARBA00023163"/>
    </source>
</evidence>
<evidence type="ECO:0000313" key="6">
    <source>
        <dbReference type="EMBL" id="KAL2816061.1"/>
    </source>
</evidence>
<dbReference type="InterPro" id="IPR053175">
    <property type="entry name" value="DHMBA_Reg_Transcription_Factor"/>
</dbReference>
<dbReference type="PANTHER" id="PTHR38791">
    <property type="entry name" value="ZN(II)2CYS6 TRANSCRIPTION FACTOR (EUROFUNG)-RELATED-RELATED"/>
    <property type="match status" value="1"/>
</dbReference>
<evidence type="ECO:0000256" key="1">
    <source>
        <dbReference type="ARBA" id="ARBA00023015"/>
    </source>
</evidence>
<dbReference type="SUPFAM" id="SSF57701">
    <property type="entry name" value="Zn2/Cys6 DNA-binding domain"/>
    <property type="match status" value="1"/>
</dbReference>
<dbReference type="SMART" id="SM00066">
    <property type="entry name" value="GAL4"/>
    <property type="match status" value="1"/>
</dbReference>
<evidence type="ECO:0000313" key="7">
    <source>
        <dbReference type="Proteomes" id="UP001610335"/>
    </source>
</evidence>
<comment type="caution">
    <text evidence="6">The sequence shown here is derived from an EMBL/GenBank/DDBJ whole genome shotgun (WGS) entry which is preliminary data.</text>
</comment>
<dbReference type="InterPro" id="IPR036864">
    <property type="entry name" value="Zn2-C6_fun-type_DNA-bd_sf"/>
</dbReference>
<keyword evidence="4" id="KW-0539">Nucleus</keyword>
<evidence type="ECO:0000259" key="5">
    <source>
        <dbReference type="PROSITE" id="PS50048"/>
    </source>
</evidence>
<accession>A0ABR4HKQ2</accession>
<reference evidence="6 7" key="1">
    <citation type="submission" date="2024-07" db="EMBL/GenBank/DDBJ databases">
        <title>Section-level genome sequencing and comparative genomics of Aspergillus sections Usti and Cavernicolus.</title>
        <authorList>
            <consortium name="Lawrence Berkeley National Laboratory"/>
            <person name="Nybo J.L."/>
            <person name="Vesth T.C."/>
            <person name="Theobald S."/>
            <person name="Frisvad J.C."/>
            <person name="Larsen T.O."/>
            <person name="Kjaerboelling I."/>
            <person name="Rothschild-Mancinelli K."/>
            <person name="Lyhne E.K."/>
            <person name="Kogle M.E."/>
            <person name="Barry K."/>
            <person name="Clum A."/>
            <person name="Na H."/>
            <person name="Ledsgaard L."/>
            <person name="Lin J."/>
            <person name="Lipzen A."/>
            <person name="Kuo A."/>
            <person name="Riley R."/>
            <person name="Mondo S."/>
            <person name="LaButti K."/>
            <person name="Haridas S."/>
            <person name="Pangalinan J."/>
            <person name="Salamov A.A."/>
            <person name="Simmons B.A."/>
            <person name="Magnuson J.K."/>
            <person name="Chen J."/>
            <person name="Drula E."/>
            <person name="Henrissat B."/>
            <person name="Wiebenga A."/>
            <person name="Lubbers R.J."/>
            <person name="Gomes A.C."/>
            <person name="Makela M.R."/>
            <person name="Stajich J."/>
            <person name="Grigoriev I.V."/>
            <person name="Mortensen U.H."/>
            <person name="De vries R.P."/>
            <person name="Baker S.E."/>
            <person name="Andersen M.R."/>
        </authorList>
    </citation>
    <scope>NUCLEOTIDE SEQUENCE [LARGE SCALE GENOMIC DNA]</scope>
    <source>
        <strain evidence="6 7">CBS 600.67</strain>
    </source>
</reference>
<gene>
    <name evidence="6" type="ORF">BDW59DRAFT_12123</name>
</gene>
<dbReference type="InterPro" id="IPR001138">
    <property type="entry name" value="Zn2Cys6_DnaBD"/>
</dbReference>